<evidence type="ECO:0000256" key="2">
    <source>
        <dbReference type="ARBA" id="ARBA00022723"/>
    </source>
</evidence>
<dbReference type="Gene3D" id="3.30.70.360">
    <property type="match status" value="1"/>
</dbReference>
<comment type="caution">
    <text evidence="5">The sequence shown here is derived from an EMBL/GenBank/DDBJ whole genome shotgun (WGS) entry which is preliminary data.</text>
</comment>
<dbReference type="GO" id="GO:0006508">
    <property type="term" value="P:proteolysis"/>
    <property type="evidence" value="ECO:0007669"/>
    <property type="project" value="UniProtKB-KW"/>
</dbReference>
<dbReference type="EMBL" id="MIYY01000016">
    <property type="protein sequence ID" value="OIR23297.1"/>
    <property type="molecule type" value="Genomic_DNA"/>
</dbReference>
<keyword evidence="1" id="KW-0645">Protease</keyword>
<organism evidence="5 6">
    <name type="scientific">Marine Group III euryarchaeote CG-Epi3</name>
    <dbReference type="NCBI Taxonomy" id="1888997"/>
    <lineage>
        <taxon>Archaea</taxon>
        <taxon>Methanobacteriati</taxon>
        <taxon>Thermoplasmatota</taxon>
        <taxon>Thermoplasmata</taxon>
        <taxon>Candidatus Thermoprofundales</taxon>
    </lineage>
</organism>
<reference evidence="5 6" key="1">
    <citation type="submission" date="2016-08" db="EMBL/GenBank/DDBJ databases">
        <title>New Insights into Marine Group III Euryarchaeota, from dark to light.</title>
        <authorList>
            <person name="Haro-Moreno J.M."/>
            <person name="Rodriguez-Valera F."/>
            <person name="Lopez-Garcia P."/>
            <person name="Moreira D."/>
            <person name="Martin-Cuadrado A.B."/>
        </authorList>
    </citation>
    <scope>NUCLEOTIDE SEQUENCE [LARGE SCALE GENOMIC DNA]</scope>
    <source>
        <strain evidence="5">CG-Epi3</strain>
    </source>
</reference>
<dbReference type="InterPro" id="IPR011650">
    <property type="entry name" value="Peptidase_M20_dimer"/>
</dbReference>
<name>A0A1J5TQT8_9ARCH</name>
<dbReference type="InterPro" id="IPR002933">
    <property type="entry name" value="Peptidase_M20"/>
</dbReference>
<dbReference type="Pfam" id="PF01546">
    <property type="entry name" value="Peptidase_M20"/>
    <property type="match status" value="1"/>
</dbReference>
<dbReference type="PANTHER" id="PTHR43270">
    <property type="entry name" value="BETA-ALA-HIS DIPEPTIDASE"/>
    <property type="match status" value="1"/>
</dbReference>
<evidence type="ECO:0000259" key="4">
    <source>
        <dbReference type="Pfam" id="PF07687"/>
    </source>
</evidence>
<evidence type="ECO:0000256" key="3">
    <source>
        <dbReference type="ARBA" id="ARBA00022801"/>
    </source>
</evidence>
<dbReference type="GO" id="GO:0008233">
    <property type="term" value="F:peptidase activity"/>
    <property type="evidence" value="ECO:0007669"/>
    <property type="project" value="UniProtKB-KW"/>
</dbReference>
<feature type="domain" description="Peptidase M20 dimerisation" evidence="4">
    <location>
        <begin position="207"/>
        <end position="366"/>
    </location>
</feature>
<protein>
    <recommendedName>
        <fullName evidence="4">Peptidase M20 dimerisation domain-containing protein</fullName>
    </recommendedName>
</protein>
<dbReference type="AlphaFoldDB" id="A0A1J5TQT8"/>
<evidence type="ECO:0000313" key="5">
    <source>
        <dbReference type="EMBL" id="OIR23297.1"/>
    </source>
</evidence>
<keyword evidence="2" id="KW-0479">Metal-binding</keyword>
<dbReference type="GO" id="GO:0046872">
    <property type="term" value="F:metal ion binding"/>
    <property type="evidence" value="ECO:0007669"/>
    <property type="project" value="UniProtKB-KW"/>
</dbReference>
<dbReference type="Pfam" id="PF07687">
    <property type="entry name" value="M20_dimer"/>
    <property type="match status" value="1"/>
</dbReference>
<sequence>MNSLDFSRLSDFIDKKWDESALPSLCEFIEIPALSPSFDSDWEENGYLDAAIETFISWVKSLSLKKSTISVHRLKNRSPLLLVTIEGSEDGEVLFYSHLDKQPEATGWSEGKGPWKPVIEDNWLYGRGSVDDGYGGYAGILSVLGLQEQGLPHPTCRFLIETGEESGSPDLELYLNELAPQLGTPDLVIVLDTGGMDYDRLWVTQSLRGIVAGTLSVQVSSVGVHSGHGSGVMPSSFRLARQLLSRLEDEKTGEILPEWLHIKIGDEVRETCSQIVNMKGDEMKDFPLLKDVKKQVNDPLDIFITMNLKPSLSVIGADGIPPIESAGNVLRTHTDLKISIRTPPGIDAKSVAEKVQRLLEENPPNGAHVTAKMTEVADGFLSPKLPNAISSALEEACNEFYGNSFMDLYIGGTIPVMAMLQERYVDSKFIITGAGGPGGNAHGPDEKLHIPTAKKVTKCMSSAVKSVGDYRRQKSKQ</sequence>
<dbReference type="Gene3D" id="3.40.630.10">
    <property type="entry name" value="Zn peptidases"/>
    <property type="match status" value="1"/>
</dbReference>
<accession>A0A1J5TQT8</accession>
<proteinExistence type="predicted"/>
<dbReference type="SUPFAM" id="SSF53187">
    <property type="entry name" value="Zn-dependent exopeptidases"/>
    <property type="match status" value="1"/>
</dbReference>
<gene>
    <name evidence="5" type="ORF">BEU00_03300</name>
</gene>
<dbReference type="Proteomes" id="UP000183138">
    <property type="component" value="Unassembled WGS sequence"/>
</dbReference>
<keyword evidence="3" id="KW-0378">Hydrolase</keyword>
<dbReference type="InterPro" id="IPR051458">
    <property type="entry name" value="Cyt/Met_Dipeptidase"/>
</dbReference>
<evidence type="ECO:0000256" key="1">
    <source>
        <dbReference type="ARBA" id="ARBA00022670"/>
    </source>
</evidence>
<dbReference type="PANTHER" id="PTHR43270:SF4">
    <property type="entry name" value="CARNOSINE DIPEPTIDASE 2, ISOFORM A"/>
    <property type="match status" value="1"/>
</dbReference>
<evidence type="ECO:0000313" key="6">
    <source>
        <dbReference type="Proteomes" id="UP000183138"/>
    </source>
</evidence>